<sequence length="243" mass="27316">MRIIAIIIPLMWGTLIFGHGEEKHEPKIIDDHKMDKTSHKLIPDKGERLNSLNDKENNTKTNVVAETVEENIEPPEKVEITAQPEAKRSMGKWLGLDEFPTLHPMVVHLPVVLLPFAFLLLIIEFYSRSKSPQLPSIIATFGGTAGALMASYWLHPHVESISRDALEVLEAHDLFAYITTGLASGASMCLLLRYFRWNSPDRRWWTGSALIFLFFSSLSVAATGHLGATLSHVHQVEIFKSNH</sequence>
<dbReference type="InterPro" id="IPR019251">
    <property type="entry name" value="DUF2231_TM"/>
</dbReference>
<keyword evidence="1" id="KW-0472">Membrane</keyword>
<dbReference type="Pfam" id="PF09990">
    <property type="entry name" value="DUF2231"/>
    <property type="match status" value="1"/>
</dbReference>
<organism evidence="3">
    <name type="scientific">uncultured delta proteobacterium HF0130_05G09</name>
    <dbReference type="NCBI Taxonomy" id="710827"/>
    <lineage>
        <taxon>Bacteria</taxon>
        <taxon>Deltaproteobacteria</taxon>
        <taxon>environmental samples</taxon>
    </lineage>
</organism>
<evidence type="ECO:0000313" key="3">
    <source>
        <dbReference type="EMBL" id="ADI19167.1"/>
    </source>
</evidence>
<feature type="transmembrane region" description="Helical" evidence="1">
    <location>
        <begin position="102"/>
        <end position="122"/>
    </location>
</feature>
<keyword evidence="1" id="KW-0812">Transmembrane</keyword>
<feature type="transmembrane region" description="Helical" evidence="1">
    <location>
        <begin position="204"/>
        <end position="222"/>
    </location>
</feature>
<accession>E0XXM6</accession>
<dbReference type="EMBL" id="GU474912">
    <property type="protein sequence ID" value="ADI19167.1"/>
    <property type="molecule type" value="Genomic_DNA"/>
</dbReference>
<evidence type="ECO:0000259" key="2">
    <source>
        <dbReference type="Pfam" id="PF09990"/>
    </source>
</evidence>
<feature type="transmembrane region" description="Helical" evidence="1">
    <location>
        <begin position="134"/>
        <end position="154"/>
    </location>
</feature>
<dbReference type="AlphaFoldDB" id="E0XXM6"/>
<evidence type="ECO:0000256" key="1">
    <source>
        <dbReference type="SAM" id="Phobius"/>
    </source>
</evidence>
<keyword evidence="1" id="KW-1133">Transmembrane helix</keyword>
<feature type="transmembrane region" description="Helical" evidence="1">
    <location>
        <begin position="174"/>
        <end position="192"/>
    </location>
</feature>
<name>E0XXM6_9DELT</name>
<proteinExistence type="predicted"/>
<protein>
    <recommendedName>
        <fullName evidence="2">DUF2231 domain-containing protein</fullName>
    </recommendedName>
</protein>
<feature type="domain" description="DUF2231" evidence="2">
    <location>
        <begin position="101"/>
        <end position="237"/>
    </location>
</feature>
<reference evidence="3" key="1">
    <citation type="journal article" date="2011" name="Environ. Microbiol.">
        <title>Time-series analyses of Monterey Bay coastal microbial picoplankton using a 'genome proxy' microarray.</title>
        <authorList>
            <person name="Rich V.I."/>
            <person name="Pham V.D."/>
            <person name="Eppley J."/>
            <person name="Shi Y."/>
            <person name="DeLong E.F."/>
        </authorList>
    </citation>
    <scope>NUCLEOTIDE SEQUENCE</scope>
</reference>